<reference evidence="2 3" key="1">
    <citation type="submission" date="2019-03" db="EMBL/GenBank/DDBJ databases">
        <title>Genomic Encyclopedia of Type Strains, Phase IV (KMG-IV): sequencing the most valuable type-strain genomes for metagenomic binning, comparative biology and taxonomic classification.</title>
        <authorList>
            <person name="Goeker M."/>
        </authorList>
    </citation>
    <scope>NUCLEOTIDE SEQUENCE [LARGE SCALE GENOMIC DNA]</scope>
    <source>
        <strain evidence="2 3">LX-B</strain>
    </source>
</reference>
<dbReference type="SUPFAM" id="SSF143422">
    <property type="entry name" value="Transposase IS200-like"/>
    <property type="match status" value="1"/>
</dbReference>
<evidence type="ECO:0000313" key="3">
    <source>
        <dbReference type="Proteomes" id="UP000295008"/>
    </source>
</evidence>
<evidence type="ECO:0000256" key="1">
    <source>
        <dbReference type="SAM" id="MobiDB-lite"/>
    </source>
</evidence>
<evidence type="ECO:0000313" key="2">
    <source>
        <dbReference type="EMBL" id="TCL67418.1"/>
    </source>
</evidence>
<dbReference type="InterPro" id="IPR036515">
    <property type="entry name" value="Transposase_17_sf"/>
</dbReference>
<protein>
    <recommendedName>
        <fullName evidence="4">Transposase IS200-like domain-containing protein</fullName>
    </recommendedName>
</protein>
<evidence type="ECO:0008006" key="4">
    <source>
        <dbReference type="Google" id="ProtNLM"/>
    </source>
</evidence>
<sequence length="193" mass="21609">MVPLAAELLPVEHRSREWEVSEVAILKTSSNRHKAKKSTEKHLMNSVAWGLDELIQAVSSSICSWTVTFITICTQNRLYLLGKNENGTMILNEAGRMVATVWNEIPRHYSGFAIHEFVVMPNHSHGIIEIVTMIGAGPRACPGGTCNRSPRWNMQSSCLPRWNMQSPRSNNHGTGNHRIPDVMGNHAWGKDDL</sequence>
<dbReference type="GO" id="GO:0004803">
    <property type="term" value="F:transposase activity"/>
    <property type="evidence" value="ECO:0007669"/>
    <property type="project" value="InterPro"/>
</dbReference>
<comment type="caution">
    <text evidence="2">The sequence shown here is derived from an EMBL/GenBank/DDBJ whole genome shotgun (WGS) entry which is preliminary data.</text>
</comment>
<dbReference type="AlphaFoldDB" id="A0A4R1RMC6"/>
<gene>
    <name evidence="2" type="ORF">EDC14_1014108</name>
</gene>
<dbReference type="OrthoDB" id="9794403at2"/>
<keyword evidence="3" id="KW-1185">Reference proteome</keyword>
<name>A0A4R1RMC6_HYDET</name>
<accession>A0A4R1RMC6</accession>
<dbReference type="GO" id="GO:0003677">
    <property type="term" value="F:DNA binding"/>
    <property type="evidence" value="ECO:0007669"/>
    <property type="project" value="InterPro"/>
</dbReference>
<dbReference type="EMBL" id="SLUN01000014">
    <property type="protein sequence ID" value="TCL67418.1"/>
    <property type="molecule type" value="Genomic_DNA"/>
</dbReference>
<feature type="region of interest" description="Disordered" evidence="1">
    <location>
        <begin position="168"/>
        <end position="193"/>
    </location>
</feature>
<dbReference type="Proteomes" id="UP000295008">
    <property type="component" value="Unassembled WGS sequence"/>
</dbReference>
<organism evidence="2 3">
    <name type="scientific">Hydrogenispora ethanolica</name>
    <dbReference type="NCBI Taxonomy" id="1082276"/>
    <lineage>
        <taxon>Bacteria</taxon>
        <taxon>Bacillati</taxon>
        <taxon>Bacillota</taxon>
        <taxon>Hydrogenispora</taxon>
    </lineage>
</organism>
<dbReference type="Gene3D" id="3.30.70.1290">
    <property type="entry name" value="Transposase IS200-like"/>
    <property type="match status" value="1"/>
</dbReference>
<dbReference type="RefSeq" id="WP_132014670.1">
    <property type="nucleotide sequence ID" value="NZ_SLUN01000014.1"/>
</dbReference>
<dbReference type="GO" id="GO:0006313">
    <property type="term" value="P:DNA transposition"/>
    <property type="evidence" value="ECO:0007669"/>
    <property type="project" value="InterPro"/>
</dbReference>
<proteinExistence type="predicted"/>